<dbReference type="InterPro" id="IPR000589">
    <property type="entry name" value="Ribosomal_uS15"/>
</dbReference>
<dbReference type="PROSITE" id="PS00362">
    <property type="entry name" value="RIBOSOMAL_S15"/>
    <property type="match status" value="1"/>
</dbReference>
<dbReference type="SMART" id="SM01387">
    <property type="entry name" value="Ribosomal_S15"/>
    <property type="match status" value="1"/>
</dbReference>
<evidence type="ECO:0000313" key="8">
    <source>
        <dbReference type="Proteomes" id="UP000228952"/>
    </source>
</evidence>
<keyword evidence="1 4" id="KW-0689">Ribosomal protein</keyword>
<name>A0A2M7W3X7_9BACT</name>
<accession>A0A2M7W3X7</accession>
<dbReference type="PANTHER" id="PTHR23321:SF26">
    <property type="entry name" value="SMALL RIBOSOMAL SUBUNIT PROTEIN US15M"/>
    <property type="match status" value="1"/>
</dbReference>
<organism evidence="7 8">
    <name type="scientific">Candidatus Dojkabacteria bacterium CG_4_10_14_0_2_um_filter_Dojkabacteria_WS6_41_15</name>
    <dbReference type="NCBI Taxonomy" id="2014249"/>
    <lineage>
        <taxon>Bacteria</taxon>
        <taxon>Candidatus Dojkabacteria</taxon>
    </lineage>
</organism>
<dbReference type="CDD" id="cd00353">
    <property type="entry name" value="Ribosomal_S15p_S13e"/>
    <property type="match status" value="1"/>
</dbReference>
<dbReference type="NCBIfam" id="TIGR00952">
    <property type="entry name" value="S15_bact"/>
    <property type="match status" value="1"/>
</dbReference>
<dbReference type="Gene3D" id="6.10.250.3130">
    <property type="match status" value="1"/>
</dbReference>
<comment type="similarity">
    <text evidence="4 5">Belongs to the universal ribosomal protein uS15 family.</text>
</comment>
<keyword evidence="2 4" id="KW-0687">Ribonucleoprotein</keyword>
<dbReference type="AlphaFoldDB" id="A0A2M7W3X7"/>
<comment type="function">
    <text evidence="4">Forms an intersubunit bridge (bridge B4) with the 23S rRNA of the 50S subunit in the ribosome.</text>
</comment>
<dbReference type="HAMAP" id="MF_01343_B">
    <property type="entry name" value="Ribosomal_uS15_B"/>
    <property type="match status" value="1"/>
</dbReference>
<comment type="caution">
    <text evidence="7">The sequence shown here is derived from an EMBL/GenBank/DDBJ whole genome shotgun (WGS) entry which is preliminary data.</text>
</comment>
<comment type="function">
    <text evidence="4 6">One of the primary rRNA binding proteins, it binds directly to 16S rRNA where it helps nucleate assembly of the platform of the 30S subunit by binding and bridging several RNA helices of the 16S rRNA.</text>
</comment>
<evidence type="ECO:0000256" key="5">
    <source>
        <dbReference type="RuleBase" id="RU003919"/>
    </source>
</evidence>
<dbReference type="GO" id="GO:0003735">
    <property type="term" value="F:structural constituent of ribosome"/>
    <property type="evidence" value="ECO:0007669"/>
    <property type="project" value="InterPro"/>
</dbReference>
<keyword evidence="4 6" id="KW-0694">RNA-binding</keyword>
<dbReference type="EMBL" id="PFQB01000009">
    <property type="protein sequence ID" value="PJA15736.1"/>
    <property type="molecule type" value="Genomic_DNA"/>
</dbReference>
<dbReference type="InterPro" id="IPR005290">
    <property type="entry name" value="Ribosomal_uS15_bac-type"/>
</dbReference>
<dbReference type="PANTHER" id="PTHR23321">
    <property type="entry name" value="RIBOSOMAL PROTEIN S15, BACTERIAL AND ORGANELLAR"/>
    <property type="match status" value="1"/>
</dbReference>
<dbReference type="SUPFAM" id="SSF47060">
    <property type="entry name" value="S15/NS1 RNA-binding domain"/>
    <property type="match status" value="1"/>
</dbReference>
<dbReference type="GO" id="GO:0006412">
    <property type="term" value="P:translation"/>
    <property type="evidence" value="ECO:0007669"/>
    <property type="project" value="UniProtKB-UniRule"/>
</dbReference>
<dbReference type="GO" id="GO:0022627">
    <property type="term" value="C:cytosolic small ribosomal subunit"/>
    <property type="evidence" value="ECO:0007669"/>
    <property type="project" value="TreeGrafter"/>
</dbReference>
<dbReference type="InterPro" id="IPR009068">
    <property type="entry name" value="uS15_NS1_RNA-bd_sf"/>
</dbReference>
<evidence type="ECO:0000256" key="4">
    <source>
        <dbReference type="HAMAP-Rule" id="MF_01343"/>
    </source>
</evidence>
<dbReference type="Gene3D" id="1.10.287.10">
    <property type="entry name" value="S15/NS1, RNA-binding"/>
    <property type="match status" value="1"/>
</dbReference>
<evidence type="ECO:0000313" key="7">
    <source>
        <dbReference type="EMBL" id="PJA15736.1"/>
    </source>
</evidence>
<evidence type="ECO:0000256" key="3">
    <source>
        <dbReference type="ARBA" id="ARBA00064542"/>
    </source>
</evidence>
<protein>
    <recommendedName>
        <fullName evidence="4">Small ribosomal subunit protein uS15</fullName>
    </recommendedName>
</protein>
<evidence type="ECO:0000256" key="6">
    <source>
        <dbReference type="RuleBase" id="RU004524"/>
    </source>
</evidence>
<evidence type="ECO:0000256" key="2">
    <source>
        <dbReference type="ARBA" id="ARBA00023274"/>
    </source>
</evidence>
<proteinExistence type="inferred from homology"/>
<gene>
    <name evidence="4" type="primary">rpsO</name>
    <name evidence="7" type="ORF">COX64_00270</name>
</gene>
<dbReference type="Pfam" id="PF00312">
    <property type="entry name" value="Ribosomal_S15"/>
    <property type="match status" value="1"/>
</dbReference>
<dbReference type="FunFam" id="1.10.287.10:FF:000002">
    <property type="entry name" value="30S ribosomal protein S15"/>
    <property type="match status" value="1"/>
</dbReference>
<dbReference type="Proteomes" id="UP000228952">
    <property type="component" value="Unassembled WGS sequence"/>
</dbReference>
<sequence>MALVKDEKTAVIKKFGLSDSDTGSPEIQIALLTVRIQRLTDHFTKHNKDHHSRRGFIKLVKARQRLLAYLKKENEARYAKLIELLGLRK</sequence>
<comment type="subunit">
    <text evidence="3 4">Part of the 30S ribosomal subunit. Forms a bridge to the 50S subunit in the 70S ribosome, contacting the 23S rRNA.</text>
</comment>
<dbReference type="GO" id="GO:0019843">
    <property type="term" value="F:rRNA binding"/>
    <property type="evidence" value="ECO:0007669"/>
    <property type="project" value="UniProtKB-UniRule"/>
</dbReference>
<reference evidence="8" key="1">
    <citation type="submission" date="2017-09" db="EMBL/GenBank/DDBJ databases">
        <title>Depth-based differentiation of microbial function through sediment-hosted aquifers and enrichment of novel symbionts in the deep terrestrial subsurface.</title>
        <authorList>
            <person name="Probst A.J."/>
            <person name="Ladd B."/>
            <person name="Jarett J.K."/>
            <person name="Geller-Mcgrath D.E."/>
            <person name="Sieber C.M.K."/>
            <person name="Emerson J.B."/>
            <person name="Anantharaman K."/>
            <person name="Thomas B.C."/>
            <person name="Malmstrom R."/>
            <person name="Stieglmeier M."/>
            <person name="Klingl A."/>
            <person name="Woyke T."/>
            <person name="Ryan C.M."/>
            <person name="Banfield J.F."/>
        </authorList>
    </citation>
    <scope>NUCLEOTIDE SEQUENCE [LARGE SCALE GENOMIC DNA]</scope>
</reference>
<evidence type="ECO:0000256" key="1">
    <source>
        <dbReference type="ARBA" id="ARBA00022980"/>
    </source>
</evidence>
<keyword evidence="4 6" id="KW-0699">rRNA-binding</keyword>